<evidence type="ECO:0000313" key="4">
    <source>
        <dbReference type="Proteomes" id="UP000704762"/>
    </source>
</evidence>
<dbReference type="EMBL" id="JAFBCF010000001">
    <property type="protein sequence ID" value="MBM7798150.1"/>
    <property type="molecule type" value="Genomic_DNA"/>
</dbReference>
<protein>
    <recommendedName>
        <fullName evidence="5">Beta-L-arabinofuranosidase, GH127</fullName>
    </recommendedName>
</protein>
<accession>A0ABS2RGL6</accession>
<dbReference type="Proteomes" id="UP000704762">
    <property type="component" value="Unassembled WGS sequence"/>
</dbReference>
<evidence type="ECO:0000259" key="1">
    <source>
        <dbReference type="Pfam" id="PF07944"/>
    </source>
</evidence>
<evidence type="ECO:0000313" key="3">
    <source>
        <dbReference type="EMBL" id="MBM7798150.1"/>
    </source>
</evidence>
<dbReference type="Pfam" id="PF07944">
    <property type="entry name" value="Beta-AFase-like_GH127_cat"/>
    <property type="match status" value="1"/>
</dbReference>
<dbReference type="InterPro" id="IPR012878">
    <property type="entry name" value="Beta-AFase-like_GH127_cat"/>
</dbReference>
<evidence type="ECO:0008006" key="5">
    <source>
        <dbReference type="Google" id="ProtNLM"/>
    </source>
</evidence>
<name>A0ABS2RGL6_9ACTN</name>
<feature type="domain" description="Non-reducing end beta-L-arabinofuranosidase-like GH127 middle" evidence="2">
    <location>
        <begin position="412"/>
        <end position="501"/>
    </location>
</feature>
<proteinExistence type="predicted"/>
<gene>
    <name evidence="3" type="ORF">JOE57_001071</name>
</gene>
<comment type="caution">
    <text evidence="3">The sequence shown here is derived from an EMBL/GenBank/DDBJ whole genome shotgun (WGS) entry which is preliminary data.</text>
</comment>
<dbReference type="RefSeq" id="WP_338041171.1">
    <property type="nucleotide sequence ID" value="NZ_BAAAQP010000011.1"/>
</dbReference>
<sequence>MPQPTLSLLPLGQLQPAGWLRGQLERQRDGMAGHLDEFWPDVRDSGWLGGSAEGWERAPYWLDALVPLAFTLQDPTLMAKAHRWVNRILELQSADGWMGPTATTADRDQSADDDHDVWPRMIMLKALLQYHSATDDQRIVPAALRLCRRIKTVLERHPLRDWGRVRWADLVLSINELSQLSGEEWLPELADLVREQGFDWRVFADELPFPAKVTAAELLTFQAEADGFWMNDRYLTSHGVNIAMGLKALPVRWANTGEEELREGLQTMVRLLDDHHGQSNGFFSCDEHVAGRHPSQGSETCAVVEAMFSLETALQHWGVDGRLAERLELLAFNPLPASARVDEWGHQYVQQANQVVCHVTEDRIYTNNGPDANTFGLEPHFGCCTANRHQGWPKFAARLWMEADDGDLVALSYAPSIINTRRAGVQVRIETSGEYPFTDEVTITVTVAEPVAFGLRLRIPGWSDEPAVQVGGDALQPLDAGTVCRIAQRWDGTRTITLRLPARVRVTDRPGGAVSVQRGPLVFTLAVEEDWRRIGGELPHASWEVLPASPWNYALTGALPEGLRLERGTVGEAPFSPDGAPLRLHGFGQRVPSWSLEHGAAAAPPASPVRLDTAIEPLVLLPYGAARLRVTEFPTAE</sequence>
<dbReference type="Pfam" id="PF20736">
    <property type="entry name" value="Glyco_hydro127M"/>
    <property type="match status" value="1"/>
</dbReference>
<dbReference type="PANTHER" id="PTHR31151:SF0">
    <property type="entry name" value="PROLINE-TRNA LIGASE (DUF1680)"/>
    <property type="match status" value="1"/>
</dbReference>
<feature type="domain" description="Non-reducing end beta-L-arabinofuranosidase-like GH127 catalytic" evidence="1">
    <location>
        <begin position="60"/>
        <end position="396"/>
    </location>
</feature>
<dbReference type="InterPro" id="IPR049046">
    <property type="entry name" value="Beta-AFase-like_GH127_middle"/>
</dbReference>
<dbReference type="SUPFAM" id="SSF48208">
    <property type="entry name" value="Six-hairpin glycosidases"/>
    <property type="match status" value="1"/>
</dbReference>
<reference evidence="3 4" key="1">
    <citation type="submission" date="2021-01" db="EMBL/GenBank/DDBJ databases">
        <title>Sequencing the genomes of 1000 actinobacteria strains.</title>
        <authorList>
            <person name="Klenk H.-P."/>
        </authorList>
    </citation>
    <scope>NUCLEOTIDE SEQUENCE [LARGE SCALE GENOMIC DNA]</scope>
    <source>
        <strain evidence="3 4">DSM 18662</strain>
    </source>
</reference>
<organism evidence="3 4">
    <name type="scientific">Microlunatus panaciterrae</name>
    <dbReference type="NCBI Taxonomy" id="400768"/>
    <lineage>
        <taxon>Bacteria</taxon>
        <taxon>Bacillati</taxon>
        <taxon>Actinomycetota</taxon>
        <taxon>Actinomycetes</taxon>
        <taxon>Propionibacteriales</taxon>
        <taxon>Propionibacteriaceae</taxon>
        <taxon>Microlunatus</taxon>
    </lineage>
</organism>
<keyword evidence="4" id="KW-1185">Reference proteome</keyword>
<dbReference type="PANTHER" id="PTHR31151">
    <property type="entry name" value="PROLINE-TRNA LIGASE (DUF1680)"/>
    <property type="match status" value="1"/>
</dbReference>
<dbReference type="InterPro" id="IPR008928">
    <property type="entry name" value="6-hairpin_glycosidase_sf"/>
</dbReference>
<evidence type="ECO:0000259" key="2">
    <source>
        <dbReference type="Pfam" id="PF20736"/>
    </source>
</evidence>